<dbReference type="RefSeq" id="WP_120526099.1">
    <property type="nucleotide sequence ID" value="NZ_JABFJV010000076.1"/>
</dbReference>
<protein>
    <submittedName>
        <fullName evidence="1">Uncharacterized protein</fullName>
    </submittedName>
</protein>
<evidence type="ECO:0000313" key="2">
    <source>
        <dbReference type="Proteomes" id="UP000563426"/>
    </source>
</evidence>
<name>A0A3A8I2U0_9BACT</name>
<gene>
    <name evidence="1" type="ORF">HMI49_15485</name>
</gene>
<dbReference type="EMBL" id="JABFJV010000076">
    <property type="protein sequence ID" value="NOK34603.1"/>
    <property type="molecule type" value="Genomic_DNA"/>
</dbReference>
<evidence type="ECO:0000313" key="1">
    <source>
        <dbReference type="EMBL" id="NOK34603.1"/>
    </source>
</evidence>
<sequence length="231" mass="26718">MTRSARGHWLLIRDSLDGYEPEKIIRLLREYLAPLVPPGTRKLTDEQHDTMAKRVQWLLGQNLGPWYTETGLYLGNESFGGYCWCHRFFRQKPTPNMDVEYNIQLMIDALERSREWLFKLDAHFEALKRDLPSAPGDHDIRMLALADGIVTTMSLTMEATGCEEAWYTFADEALSWMFDAIDLRPGYQAGKLMRKLFAFESWHSPSEEELRGSAEKVAAAVVEDEGHRHRH</sequence>
<proteinExistence type="predicted"/>
<dbReference type="AlphaFoldDB" id="A0A3A8I2U0"/>
<keyword evidence="2" id="KW-1185">Reference proteome</keyword>
<dbReference type="OrthoDB" id="5523035at2"/>
<reference evidence="1 2" key="1">
    <citation type="submission" date="2020-05" db="EMBL/GenBank/DDBJ databases">
        <authorList>
            <person name="Whitworth D."/>
        </authorList>
    </citation>
    <scope>NUCLEOTIDE SEQUENCE [LARGE SCALE GENOMIC DNA]</scope>
    <source>
        <strain evidence="1 2">AB043B</strain>
    </source>
</reference>
<dbReference type="Proteomes" id="UP000563426">
    <property type="component" value="Unassembled WGS sequence"/>
</dbReference>
<comment type="caution">
    <text evidence="1">The sequence shown here is derived from an EMBL/GenBank/DDBJ whole genome shotgun (WGS) entry which is preliminary data.</text>
</comment>
<organism evidence="1 2">
    <name type="scientific">Corallococcus exercitus</name>
    <dbReference type="NCBI Taxonomy" id="2316736"/>
    <lineage>
        <taxon>Bacteria</taxon>
        <taxon>Pseudomonadati</taxon>
        <taxon>Myxococcota</taxon>
        <taxon>Myxococcia</taxon>
        <taxon>Myxococcales</taxon>
        <taxon>Cystobacterineae</taxon>
        <taxon>Myxococcaceae</taxon>
        <taxon>Corallococcus</taxon>
    </lineage>
</organism>
<accession>A0A3A8I2U0</accession>